<dbReference type="PANTHER" id="PTHR43433:SF5">
    <property type="entry name" value="AB HYDROLASE-1 DOMAIN-CONTAINING PROTEIN"/>
    <property type="match status" value="1"/>
</dbReference>
<protein>
    <recommendedName>
        <fullName evidence="1">AB hydrolase-1 domain-containing protein</fullName>
    </recommendedName>
</protein>
<feature type="domain" description="AB hydrolase-1" evidence="1">
    <location>
        <begin position="113"/>
        <end position="363"/>
    </location>
</feature>
<dbReference type="SUPFAM" id="SSF53474">
    <property type="entry name" value="alpha/beta-Hydrolases"/>
    <property type="match status" value="2"/>
</dbReference>
<dbReference type="Gene3D" id="3.40.50.1820">
    <property type="entry name" value="alpha/beta hydrolase"/>
    <property type="match status" value="2"/>
</dbReference>
<gene>
    <name evidence="2" type="ORF">AM587_10001621</name>
</gene>
<evidence type="ECO:0000259" key="1">
    <source>
        <dbReference type="Pfam" id="PF00561"/>
    </source>
</evidence>
<dbReference type="STRING" id="4790.A0A0W8CK71"/>
<dbReference type="AlphaFoldDB" id="A0A0W8CK71"/>
<evidence type="ECO:0000313" key="2">
    <source>
        <dbReference type="EMBL" id="KUF84551.1"/>
    </source>
</evidence>
<accession>A0A0W8CK71</accession>
<name>A0A0W8CK71_PHYNI</name>
<evidence type="ECO:0000313" key="3">
    <source>
        <dbReference type="Proteomes" id="UP000052943"/>
    </source>
</evidence>
<dbReference type="InterPro" id="IPR050471">
    <property type="entry name" value="AB_hydrolase"/>
</dbReference>
<comment type="caution">
    <text evidence="2">The sequence shown here is derived from an EMBL/GenBank/DDBJ whole genome shotgun (WGS) entry which is preliminary data.</text>
</comment>
<dbReference type="Pfam" id="PF00561">
    <property type="entry name" value="Abhydrolase_1"/>
    <property type="match status" value="2"/>
</dbReference>
<dbReference type="PANTHER" id="PTHR43433">
    <property type="entry name" value="HYDROLASE, ALPHA/BETA FOLD FAMILY PROTEIN"/>
    <property type="match status" value="1"/>
</dbReference>
<feature type="domain" description="AB hydrolase-1" evidence="1">
    <location>
        <begin position="468"/>
        <end position="540"/>
    </location>
</feature>
<dbReference type="EMBL" id="LNFO01002822">
    <property type="protein sequence ID" value="KUF84551.1"/>
    <property type="molecule type" value="Genomic_DNA"/>
</dbReference>
<organism evidence="2 3">
    <name type="scientific">Phytophthora nicotianae</name>
    <name type="common">Potato buckeye rot agent</name>
    <name type="synonym">Phytophthora parasitica</name>
    <dbReference type="NCBI Taxonomy" id="4792"/>
    <lineage>
        <taxon>Eukaryota</taxon>
        <taxon>Sar</taxon>
        <taxon>Stramenopiles</taxon>
        <taxon>Oomycota</taxon>
        <taxon>Peronosporomycetes</taxon>
        <taxon>Peronosporales</taxon>
        <taxon>Peronosporaceae</taxon>
        <taxon>Phytophthora</taxon>
    </lineage>
</organism>
<dbReference type="Proteomes" id="UP000052943">
    <property type="component" value="Unassembled WGS sequence"/>
</dbReference>
<dbReference type="PRINTS" id="PR00111">
    <property type="entry name" value="ABHYDROLASE"/>
</dbReference>
<dbReference type="InterPro" id="IPR029058">
    <property type="entry name" value="AB_hydrolase_fold"/>
</dbReference>
<dbReference type="OrthoDB" id="19657at2759"/>
<proteinExistence type="predicted"/>
<dbReference type="InterPro" id="IPR000073">
    <property type="entry name" value="AB_hydrolase_1"/>
</dbReference>
<reference evidence="2 3" key="1">
    <citation type="submission" date="2015-11" db="EMBL/GenBank/DDBJ databases">
        <title>Genomes and virulence difference between two physiological races of Phytophthora nicotianae.</title>
        <authorList>
            <person name="Liu H."/>
            <person name="Ma X."/>
            <person name="Yu H."/>
            <person name="Fang D."/>
            <person name="Li Y."/>
            <person name="Wang X."/>
            <person name="Wang W."/>
            <person name="Dong Y."/>
            <person name="Xiao B."/>
        </authorList>
    </citation>
    <scope>NUCLEOTIDE SEQUENCE [LARGE SCALE GENOMIC DNA]</scope>
    <source>
        <strain evidence="3">race 0</strain>
    </source>
</reference>
<sequence>MAPNDSEDCISALMKGISQELRAYVLDENPVVWSGYSCNGAVSFTIRRTSEQELSPLVSAKGVSTQRHIDSLYASTKLFPPEAKLKAKLSTGITVEYVVHENENKVDGVAEEHVILIMGFATIKEAWTPLIDILLHKWNNANHKRNVKLVSFDNRGVGGSDVPWWRYTTSAMAQDALALMDHIKWDTAHVVGISMGGMISQELALAAPERVKSLILMVTTRGKFNEDPRSKAPMKESLDAKKPNEIAKAQLKLLFSDDFLDQPMDLVDNTKREVIYKYLEDRATTRVKPSILGLINQILAVRTHWISDERLAAINDAGFPILLVGSAMDILIPPRETQTLREFFKGDHVKTLFFKHGGHGVVLQYPEEIADVPVVTSPGFTSDGQMEALLATPKHFTEEQVHTAEVATGISMEYMLETNADAQSPACWNLPMERLVLIMGFLQLKEQWGPVIDVMMKKWNARKQGRNLTILTFDNRGVGGTDAPLGRYTTSQMAEDAVCLLDHLGWESAHFVGISMGGMISIELACAYPERVQSLSLLVSTRGRYIPDMRSMIPLFGAIFSPTQTGVVKNTVSLNYPSDFLDRPIGDQDVRSVLERHYATLPNRHKPAGYKALLCQGMAVQTHYVSDERLKVIAKAGFPILIVGSMRDILIPPEESVKLLQRLPGDQVRAFFFKNGGHGIDTQFAEEVADGLVQTMKRARL</sequence>